<name>A0A517XX09_9BACT</name>
<reference evidence="2 3" key="1">
    <citation type="submission" date="2019-02" db="EMBL/GenBank/DDBJ databases">
        <title>Deep-cultivation of Planctomycetes and their phenomic and genomic characterization uncovers novel biology.</title>
        <authorList>
            <person name="Wiegand S."/>
            <person name="Jogler M."/>
            <person name="Boedeker C."/>
            <person name="Pinto D."/>
            <person name="Vollmers J."/>
            <person name="Rivas-Marin E."/>
            <person name="Kohn T."/>
            <person name="Peeters S.H."/>
            <person name="Heuer A."/>
            <person name="Rast P."/>
            <person name="Oberbeckmann S."/>
            <person name="Bunk B."/>
            <person name="Jeske O."/>
            <person name="Meyerdierks A."/>
            <person name="Storesund J.E."/>
            <person name="Kallscheuer N."/>
            <person name="Luecker S."/>
            <person name="Lage O.M."/>
            <person name="Pohl T."/>
            <person name="Merkel B.J."/>
            <person name="Hornburger P."/>
            <person name="Mueller R.-W."/>
            <person name="Bruemmer F."/>
            <person name="Labrenz M."/>
            <person name="Spormann A.M."/>
            <person name="Op den Camp H."/>
            <person name="Overmann J."/>
            <person name="Amann R."/>
            <person name="Jetten M.S.M."/>
            <person name="Mascher T."/>
            <person name="Medema M.H."/>
            <person name="Devos D.P."/>
            <person name="Kaster A.-K."/>
            <person name="Ovreas L."/>
            <person name="Rohde M."/>
            <person name="Galperin M.Y."/>
            <person name="Jogler C."/>
        </authorList>
    </citation>
    <scope>NUCLEOTIDE SEQUENCE [LARGE SCALE GENOMIC DNA]</scope>
    <source>
        <strain evidence="2 3">ETA_A1</strain>
    </source>
</reference>
<accession>A0A517XX09</accession>
<keyword evidence="3" id="KW-1185">Reference proteome</keyword>
<organism evidence="2 3">
    <name type="scientific">Urbifossiella limnaea</name>
    <dbReference type="NCBI Taxonomy" id="2528023"/>
    <lineage>
        <taxon>Bacteria</taxon>
        <taxon>Pseudomonadati</taxon>
        <taxon>Planctomycetota</taxon>
        <taxon>Planctomycetia</taxon>
        <taxon>Gemmatales</taxon>
        <taxon>Gemmataceae</taxon>
        <taxon>Urbifossiella</taxon>
    </lineage>
</organism>
<dbReference type="EMBL" id="CP036273">
    <property type="protein sequence ID" value="QDU22039.1"/>
    <property type="molecule type" value="Genomic_DNA"/>
</dbReference>
<dbReference type="AlphaFoldDB" id="A0A517XX09"/>
<proteinExistence type="predicted"/>
<feature type="chain" id="PRO_5021990540" evidence="1">
    <location>
        <begin position="21"/>
        <end position="115"/>
    </location>
</feature>
<gene>
    <name evidence="2" type="ORF">ETAA1_40140</name>
</gene>
<protein>
    <submittedName>
        <fullName evidence="2">Uncharacterized protein</fullName>
    </submittedName>
</protein>
<evidence type="ECO:0000313" key="2">
    <source>
        <dbReference type="EMBL" id="QDU22039.1"/>
    </source>
</evidence>
<sequence precursor="true">MTRWFTAAALVALAAGPIAADNGRFVPIDTNKLVVRPSRAIANVAAGTINLAGDAAAGQVQNDGFIKTFNNLFGYTRPSMNPIQPGPSALPNPLRFPSTRYPNYNRPVAPTVMRR</sequence>
<keyword evidence="1" id="KW-0732">Signal</keyword>
<dbReference type="OrthoDB" id="290534at2"/>
<feature type="signal peptide" evidence="1">
    <location>
        <begin position="1"/>
        <end position="20"/>
    </location>
</feature>
<dbReference type="KEGG" id="uli:ETAA1_40140"/>
<evidence type="ECO:0000256" key="1">
    <source>
        <dbReference type="SAM" id="SignalP"/>
    </source>
</evidence>
<dbReference type="RefSeq" id="WP_145241433.1">
    <property type="nucleotide sequence ID" value="NZ_CP036273.1"/>
</dbReference>
<dbReference type="Proteomes" id="UP000319576">
    <property type="component" value="Chromosome"/>
</dbReference>
<evidence type="ECO:0000313" key="3">
    <source>
        <dbReference type="Proteomes" id="UP000319576"/>
    </source>
</evidence>